<dbReference type="AlphaFoldDB" id="A0A8T8SRU8"/>
<dbReference type="InterPro" id="IPR013103">
    <property type="entry name" value="RVT_2"/>
</dbReference>
<dbReference type="Pfam" id="PF25597">
    <property type="entry name" value="SH3_retrovirus"/>
    <property type="match status" value="1"/>
</dbReference>
<evidence type="ECO:0000313" key="25">
    <source>
        <dbReference type="EMBL" id="KAE8246126.1"/>
    </source>
</evidence>
<dbReference type="InterPro" id="IPR039537">
    <property type="entry name" value="Retrotran_Ty1/copia-like"/>
</dbReference>
<evidence type="ECO:0000256" key="21">
    <source>
        <dbReference type="ARBA" id="ARBA00048173"/>
    </source>
</evidence>
<dbReference type="EMBL" id="LWDD02001690">
    <property type="protein sequence ID" value="KAE8246126.1"/>
    <property type="molecule type" value="Genomic_DNA"/>
</dbReference>
<evidence type="ECO:0000256" key="12">
    <source>
        <dbReference type="ARBA" id="ARBA00022840"/>
    </source>
</evidence>
<dbReference type="InterPro" id="IPR001584">
    <property type="entry name" value="Integrase_cat-core"/>
</dbReference>
<keyword evidence="4" id="KW-0645">Protease</keyword>
<keyword evidence="8" id="KW-0547">Nucleotide-binding</keyword>
<dbReference type="GO" id="GO:0006310">
    <property type="term" value="P:DNA recombination"/>
    <property type="evidence" value="ECO:0007669"/>
    <property type="project" value="UniProtKB-KW"/>
</dbReference>
<keyword evidence="3" id="KW-1188">Viral release from host cell</keyword>
<organism evidence="25 26">
    <name type="scientific">Tilletia caries</name>
    <name type="common">wheat bunt fungus</name>
    <dbReference type="NCBI Taxonomy" id="13290"/>
    <lineage>
        <taxon>Eukaryota</taxon>
        <taxon>Fungi</taxon>
        <taxon>Dikarya</taxon>
        <taxon>Basidiomycota</taxon>
        <taxon>Ustilaginomycotina</taxon>
        <taxon>Exobasidiomycetes</taxon>
        <taxon>Tilletiales</taxon>
        <taxon>Tilletiaceae</taxon>
        <taxon>Tilletia</taxon>
    </lineage>
</organism>
<dbReference type="Pfam" id="PF07727">
    <property type="entry name" value="RVT_2"/>
    <property type="match status" value="1"/>
</dbReference>
<dbReference type="GO" id="GO:0005524">
    <property type="term" value="F:ATP binding"/>
    <property type="evidence" value="ECO:0007669"/>
    <property type="project" value="UniProtKB-KW"/>
</dbReference>
<evidence type="ECO:0000256" key="9">
    <source>
        <dbReference type="ARBA" id="ARBA00022750"/>
    </source>
</evidence>
<dbReference type="Gene3D" id="3.30.420.10">
    <property type="entry name" value="Ribonuclease H-like superfamily/Ribonuclease H"/>
    <property type="match status" value="1"/>
</dbReference>
<dbReference type="CDD" id="cd09272">
    <property type="entry name" value="RNase_HI_RT_Ty1"/>
    <property type="match status" value="1"/>
</dbReference>
<dbReference type="PANTHER" id="PTHR42648:SF11">
    <property type="entry name" value="TRANSPOSON TY4-P GAG-POL POLYPROTEIN"/>
    <property type="match status" value="1"/>
</dbReference>
<feature type="domain" description="Integrase catalytic" evidence="24">
    <location>
        <begin position="241"/>
        <end position="421"/>
    </location>
</feature>
<protein>
    <recommendedName>
        <fullName evidence="24">Integrase catalytic domain-containing protein</fullName>
    </recommendedName>
</protein>
<keyword evidence="9" id="KW-0064">Aspartyl protease</keyword>
<feature type="non-terminal residue" evidence="25">
    <location>
        <position position="1187"/>
    </location>
</feature>
<evidence type="ECO:0000256" key="11">
    <source>
        <dbReference type="ARBA" id="ARBA00022801"/>
    </source>
</evidence>
<evidence type="ECO:0000256" key="10">
    <source>
        <dbReference type="ARBA" id="ARBA00022759"/>
    </source>
</evidence>
<dbReference type="GO" id="GO:0003723">
    <property type="term" value="F:RNA binding"/>
    <property type="evidence" value="ECO:0007669"/>
    <property type="project" value="UniProtKB-KW"/>
</dbReference>
<evidence type="ECO:0000256" key="7">
    <source>
        <dbReference type="ARBA" id="ARBA00022723"/>
    </source>
</evidence>
<keyword evidence="18" id="KW-0917">Virion maturation</keyword>
<evidence type="ECO:0000256" key="19">
    <source>
        <dbReference type="ARBA" id="ARBA00023172"/>
    </source>
</evidence>
<name>A0A8T8SRU8_9BASI</name>
<feature type="region of interest" description="Disordered" evidence="23">
    <location>
        <begin position="133"/>
        <end position="155"/>
    </location>
</feature>
<evidence type="ECO:0000259" key="24">
    <source>
        <dbReference type="PROSITE" id="PS50994"/>
    </source>
</evidence>
<dbReference type="InterPro" id="IPR012337">
    <property type="entry name" value="RNaseH-like_sf"/>
</dbReference>
<keyword evidence="19" id="KW-0233">DNA recombination</keyword>
<dbReference type="InterPro" id="IPR036397">
    <property type="entry name" value="RNaseH_sf"/>
</dbReference>
<keyword evidence="14" id="KW-0694">RNA-binding</keyword>
<dbReference type="SUPFAM" id="SSF53098">
    <property type="entry name" value="Ribonuclease H-like"/>
    <property type="match status" value="1"/>
</dbReference>
<reference evidence="25" key="2">
    <citation type="journal article" date="2019" name="IMA Fungus">
        <title>Genome sequencing and comparison of five Tilletia species to identify candidate genes for the detection of regulated species infecting wheat.</title>
        <authorList>
            <person name="Nguyen H.D.T."/>
            <person name="Sultana T."/>
            <person name="Kesanakurti P."/>
            <person name="Hambleton S."/>
        </authorList>
    </citation>
    <scope>NUCLEOTIDE SEQUENCE</scope>
    <source>
        <strain evidence="25">DAOMC 238032</strain>
    </source>
</reference>
<evidence type="ECO:0000256" key="16">
    <source>
        <dbReference type="ARBA" id="ARBA00022918"/>
    </source>
</evidence>
<sequence>MTPDESILVNIVRPASIAAVQVADGSLLKVHGSGSVNLTVWHGQSIETAQLSDVLLVPELKVCLLSVPALQRLGLTVTFGKKGATIADKNGNLLHASMDTEAGITTVVSDINSSSSPIAMALLGHRVNDGSRPIHLDESVGSTTTASQSVAGRRQDDIPQQVAQGAITPPAGSSDGQKRRAPEAIGGVRGLILRWHRRLGHPGRFAMRSFAKVAEVGITPKSVSAFFKDTQVCDTCVEAKMARLPFYSSTNRATSALDLVHADLVGPVRPTDTVTPGAPLYVLTIVDDYSCKYWAIPLVRKSDAFSQLKVWAKRESVQQERSVKKLRTDGGGEFGSKACEEWCNTEGIARQLTAPYSSMQNGVVERANRTLQDRARAMLMAARADLAWWPLAVTAAVYQLNRTPNTAIENDMPERKWTGKDPDLSMLRVWGCVAWLKVHPAQRTAGKTLSARAVRGMFIGYSDIHKAWQIWTPTNTTKPIQYSRDVRFDEDRLYWDELLSNMKHGVAAEPTEVAWELVAGEEPVEQAHVEVGVEVQRSVGASAADTTEQLVSPPGQEEASVPAPTITRAQPSTPVQERARTISPDPFELEHFNLDDIFASPVQDERPPHELQLIWDTPEASPNFPRQVPFAANSFVPAQPDEAAFDEDRPVEALSERALRAERRHLARMGKASGNVALAMSAFAFSASGSEQLRTSADGVVLEPATRKEAQRRGDWAQWEAAEMGQLAALEQFGTWVEVALPKDRQAIGCRWVYKLKLNEDGNADRHKARLVAQGFSQIPGQDYTETFAPTARLDTVRTLLSIAIQYKLLIHQLDVVTAYLQGDLDEEIYMRQPPGYEKSDRVLKLLKPLYGLKQAGRAWNTKLHHSLASRGYSRCFSENCVYSRKLKNGSLVIILIYVDDILVFAPDHTTMKQEKAYLKSKFKVTDGGEIRHFLGIKIERDFEAGTATLSQTAYIEAALARFGLSKEFGSKMPTPPKLPMRATELSEIDSDLTRAYAQRVGCLKWIAATTRADLIFTANALGRFQSAPTEEHFALTTQAFRYLRKTADHKLTYRAGRNPDAPLVGFCDADYANDVDTRRSTTGFVYYLFGNPVTWSSRLQPTVALSTTEAEYMALCEGLREGLWIKTLLGELGLWPGGAVKLFTDNEGCRSLATNPHDHRRTKHIDVLYRAVRESVEMGKLTVERV</sequence>
<dbReference type="GO" id="GO:0046872">
    <property type="term" value="F:metal ion binding"/>
    <property type="evidence" value="ECO:0007669"/>
    <property type="project" value="UniProtKB-KW"/>
</dbReference>
<dbReference type="Proteomes" id="UP000077671">
    <property type="component" value="Unassembled WGS sequence"/>
</dbReference>
<dbReference type="PROSITE" id="PS50994">
    <property type="entry name" value="INTEGRASE"/>
    <property type="match status" value="1"/>
</dbReference>
<evidence type="ECO:0000256" key="4">
    <source>
        <dbReference type="ARBA" id="ARBA00022670"/>
    </source>
</evidence>
<evidence type="ECO:0000256" key="1">
    <source>
        <dbReference type="ARBA" id="ARBA00002180"/>
    </source>
</evidence>
<comment type="caution">
    <text evidence="25">The sequence shown here is derived from an EMBL/GenBank/DDBJ whole genome shotgun (WGS) entry which is preliminary data.</text>
</comment>
<dbReference type="GO" id="GO:0003964">
    <property type="term" value="F:RNA-directed DNA polymerase activity"/>
    <property type="evidence" value="ECO:0007669"/>
    <property type="project" value="UniProtKB-KW"/>
</dbReference>
<evidence type="ECO:0000256" key="8">
    <source>
        <dbReference type="ARBA" id="ARBA00022741"/>
    </source>
</evidence>
<dbReference type="GO" id="GO:0006508">
    <property type="term" value="P:proteolysis"/>
    <property type="evidence" value="ECO:0007669"/>
    <property type="project" value="UniProtKB-KW"/>
</dbReference>
<reference evidence="25" key="1">
    <citation type="submission" date="2016-04" db="EMBL/GenBank/DDBJ databases">
        <authorList>
            <person name="Nguyen H.D."/>
            <person name="Kesanakurti P."/>
            <person name="Cullis J."/>
            <person name="Levesque C.A."/>
            <person name="Hambleton S."/>
        </authorList>
    </citation>
    <scope>NUCLEOTIDE SEQUENCE</scope>
    <source>
        <strain evidence="25">DAOMC 238032</strain>
    </source>
</reference>
<accession>A0A8T8SRU8</accession>
<evidence type="ECO:0000256" key="23">
    <source>
        <dbReference type="SAM" id="MobiDB-lite"/>
    </source>
</evidence>
<dbReference type="InterPro" id="IPR054722">
    <property type="entry name" value="PolX-like_BBD"/>
</dbReference>
<dbReference type="GO" id="GO:0015074">
    <property type="term" value="P:DNA integration"/>
    <property type="evidence" value="ECO:0007669"/>
    <property type="project" value="UniProtKB-KW"/>
</dbReference>
<dbReference type="Pfam" id="PF22936">
    <property type="entry name" value="Pol_BBD"/>
    <property type="match status" value="1"/>
</dbReference>
<keyword evidence="16" id="KW-0695">RNA-directed DNA polymerase</keyword>
<dbReference type="GO" id="GO:0032196">
    <property type="term" value="P:transposition"/>
    <property type="evidence" value="ECO:0007669"/>
    <property type="project" value="UniProtKB-KW"/>
</dbReference>
<evidence type="ECO:0000256" key="5">
    <source>
        <dbReference type="ARBA" id="ARBA00022695"/>
    </source>
</evidence>
<proteinExistence type="predicted"/>
<dbReference type="InterPro" id="IPR043502">
    <property type="entry name" value="DNA/RNA_pol_sf"/>
</dbReference>
<gene>
    <name evidence="25" type="ORF">A4X03_0g7326</name>
</gene>
<dbReference type="SUPFAM" id="SSF56672">
    <property type="entry name" value="DNA/RNA polymerases"/>
    <property type="match status" value="1"/>
</dbReference>
<evidence type="ECO:0000256" key="14">
    <source>
        <dbReference type="ARBA" id="ARBA00022884"/>
    </source>
</evidence>
<keyword evidence="2" id="KW-0815">Transposition</keyword>
<evidence type="ECO:0000256" key="17">
    <source>
        <dbReference type="ARBA" id="ARBA00022932"/>
    </source>
</evidence>
<evidence type="ECO:0000256" key="15">
    <source>
        <dbReference type="ARBA" id="ARBA00022908"/>
    </source>
</evidence>
<comment type="catalytic activity">
    <reaction evidence="22">
        <text>DNA(n) + a 2'-deoxyribonucleoside 5'-triphosphate = DNA(n+1) + diphosphate</text>
        <dbReference type="Rhea" id="RHEA:22508"/>
        <dbReference type="Rhea" id="RHEA-COMP:17339"/>
        <dbReference type="Rhea" id="RHEA-COMP:17340"/>
        <dbReference type="ChEBI" id="CHEBI:33019"/>
        <dbReference type="ChEBI" id="CHEBI:61560"/>
        <dbReference type="ChEBI" id="CHEBI:173112"/>
        <dbReference type="EC" id="2.7.7.7"/>
    </reaction>
</comment>
<comment type="catalytic activity">
    <reaction evidence="21">
        <text>DNA(n) + a 2'-deoxyribonucleoside 5'-triphosphate = DNA(n+1) + diphosphate</text>
        <dbReference type="Rhea" id="RHEA:22508"/>
        <dbReference type="Rhea" id="RHEA-COMP:17339"/>
        <dbReference type="Rhea" id="RHEA-COMP:17340"/>
        <dbReference type="ChEBI" id="CHEBI:33019"/>
        <dbReference type="ChEBI" id="CHEBI:61560"/>
        <dbReference type="ChEBI" id="CHEBI:173112"/>
        <dbReference type="EC" id="2.7.7.49"/>
    </reaction>
</comment>
<evidence type="ECO:0000256" key="2">
    <source>
        <dbReference type="ARBA" id="ARBA00022578"/>
    </source>
</evidence>
<dbReference type="InterPro" id="IPR057670">
    <property type="entry name" value="SH3_retrovirus"/>
</dbReference>
<dbReference type="GO" id="GO:0005634">
    <property type="term" value="C:nucleus"/>
    <property type="evidence" value="ECO:0007669"/>
    <property type="project" value="UniProtKB-ARBA"/>
</dbReference>
<keyword evidence="13" id="KW-0460">Magnesium</keyword>
<dbReference type="GO" id="GO:0003887">
    <property type="term" value="F:DNA-directed DNA polymerase activity"/>
    <property type="evidence" value="ECO:0007669"/>
    <property type="project" value="UniProtKB-KW"/>
</dbReference>
<keyword evidence="11" id="KW-0378">Hydrolase</keyword>
<evidence type="ECO:0000256" key="20">
    <source>
        <dbReference type="ARBA" id="ARBA00023268"/>
    </source>
</evidence>
<keyword evidence="6" id="KW-0540">Nuclease</keyword>
<feature type="compositionally biased region" description="Polar residues" evidence="23">
    <location>
        <begin position="140"/>
        <end position="150"/>
    </location>
</feature>
<evidence type="ECO:0000256" key="18">
    <source>
        <dbReference type="ARBA" id="ARBA00023113"/>
    </source>
</evidence>
<keyword evidence="15" id="KW-0229">DNA integration</keyword>
<evidence type="ECO:0000256" key="13">
    <source>
        <dbReference type="ARBA" id="ARBA00022842"/>
    </source>
</evidence>
<keyword evidence="10" id="KW-0255">Endonuclease</keyword>
<dbReference type="GO" id="GO:0004190">
    <property type="term" value="F:aspartic-type endopeptidase activity"/>
    <property type="evidence" value="ECO:0007669"/>
    <property type="project" value="UniProtKB-KW"/>
</dbReference>
<evidence type="ECO:0000256" key="22">
    <source>
        <dbReference type="ARBA" id="ARBA00049244"/>
    </source>
</evidence>
<dbReference type="GO" id="GO:0004519">
    <property type="term" value="F:endonuclease activity"/>
    <property type="evidence" value="ECO:0007669"/>
    <property type="project" value="UniProtKB-KW"/>
</dbReference>
<keyword evidence="7" id="KW-0479">Metal-binding</keyword>
<dbReference type="PANTHER" id="PTHR42648">
    <property type="entry name" value="TRANSPOSASE, PUTATIVE-RELATED"/>
    <property type="match status" value="1"/>
</dbReference>
<keyword evidence="12" id="KW-0067">ATP-binding</keyword>
<evidence type="ECO:0000256" key="6">
    <source>
        <dbReference type="ARBA" id="ARBA00022722"/>
    </source>
</evidence>
<keyword evidence="17" id="KW-0808">Transferase</keyword>
<dbReference type="Pfam" id="PF00665">
    <property type="entry name" value="rve"/>
    <property type="match status" value="1"/>
</dbReference>
<evidence type="ECO:0000256" key="3">
    <source>
        <dbReference type="ARBA" id="ARBA00022612"/>
    </source>
</evidence>
<comment type="function">
    <text evidence="1">The aspartyl protease (PR) mediates the proteolytic cleavages of the Gag and Gag-Pol polyproteins after assembly of the VLP.</text>
</comment>
<keyword evidence="20" id="KW-0511">Multifunctional enzyme</keyword>
<keyword evidence="17" id="KW-0239">DNA-directed DNA polymerase</keyword>
<keyword evidence="5" id="KW-0548">Nucleotidyltransferase</keyword>
<evidence type="ECO:0000313" key="26">
    <source>
        <dbReference type="Proteomes" id="UP000077671"/>
    </source>
</evidence>